<dbReference type="GeneID" id="72468324"/>
<dbReference type="RefSeq" id="WP_223927735.1">
    <property type="nucleotide sequence ID" value="NZ_BPTU01000003.1"/>
</dbReference>
<keyword evidence="2" id="KW-1185">Reference proteome</keyword>
<name>A0A9R1C7F3_9BACT</name>
<dbReference type="Proteomes" id="UP000825483">
    <property type="component" value="Unassembled WGS sequence"/>
</dbReference>
<evidence type="ECO:0000313" key="2">
    <source>
        <dbReference type="Proteomes" id="UP000825483"/>
    </source>
</evidence>
<reference evidence="1" key="1">
    <citation type="journal article" date="2022" name="Int. J. Syst. Evol. Microbiol.">
        <title>Prevotella lacticifex sp. nov., isolated from the rumen of cows.</title>
        <authorList>
            <person name="Shinkai T."/>
            <person name="Ikeyama N."/>
            <person name="Kumagai M."/>
            <person name="Ohmori H."/>
            <person name="Sakamoto M."/>
            <person name="Ohkuma M."/>
            <person name="Mitsumori M."/>
        </authorList>
    </citation>
    <scope>NUCLEOTIDE SEQUENCE</scope>
    <source>
        <strain evidence="1">R5076</strain>
    </source>
</reference>
<gene>
    <name evidence="1" type="ORF">PRLR5076_02690</name>
</gene>
<dbReference type="AlphaFoldDB" id="A0A9R1C7F3"/>
<evidence type="ECO:0000313" key="1">
    <source>
        <dbReference type="EMBL" id="GJG57418.1"/>
    </source>
</evidence>
<accession>A0A9R1C7F3</accession>
<proteinExistence type="predicted"/>
<comment type="caution">
    <text evidence="1">The sequence shown here is derived from an EMBL/GenBank/DDBJ whole genome shotgun (WGS) entry which is preliminary data.</text>
</comment>
<dbReference type="EMBL" id="BPUB01000001">
    <property type="protein sequence ID" value="GJG57418.1"/>
    <property type="molecule type" value="Genomic_DNA"/>
</dbReference>
<sequence>MRLSEKFPEMNDYAKSKIDEYYNRLSNESDNEVRSIVERERKCSGWNSERSYYLVALRQVCRDRKLQYCW</sequence>
<protein>
    <submittedName>
        <fullName evidence="1">Uncharacterized protein</fullName>
    </submittedName>
</protein>
<organism evidence="1 2">
    <name type="scientific">Prevotella lacticifex</name>
    <dbReference type="NCBI Taxonomy" id="2854755"/>
    <lineage>
        <taxon>Bacteria</taxon>
        <taxon>Pseudomonadati</taxon>
        <taxon>Bacteroidota</taxon>
        <taxon>Bacteroidia</taxon>
        <taxon>Bacteroidales</taxon>
        <taxon>Prevotellaceae</taxon>
        <taxon>Prevotella</taxon>
    </lineage>
</organism>